<dbReference type="InterPro" id="IPR012884">
    <property type="entry name" value="Excisionase-like"/>
</dbReference>
<keyword evidence="5" id="KW-1185">Reference proteome</keyword>
<dbReference type="Gene3D" id="1.10.1660.20">
    <property type="match status" value="1"/>
</dbReference>
<dbReference type="InterPro" id="IPR009061">
    <property type="entry name" value="DNA-bd_dom_put_sf"/>
</dbReference>
<protein>
    <submittedName>
        <fullName evidence="4">Excisionase</fullName>
    </submittedName>
</protein>
<dbReference type="SUPFAM" id="SSF46955">
    <property type="entry name" value="Putative DNA-binding domain"/>
    <property type="match status" value="1"/>
</dbReference>
<evidence type="ECO:0000256" key="2">
    <source>
        <dbReference type="ARBA" id="ARBA00023172"/>
    </source>
</evidence>
<name>A0ABY8G7S4_9GAMM</name>
<dbReference type="Pfam" id="PF07825">
    <property type="entry name" value="Exc"/>
    <property type="match status" value="1"/>
</dbReference>
<dbReference type="InterPro" id="IPR038137">
    <property type="entry name" value="Excisionase-like_sf"/>
</dbReference>
<dbReference type="RefSeq" id="WP_125259398.1">
    <property type="nucleotide sequence ID" value="NZ_CP114280.1"/>
</dbReference>
<evidence type="ECO:0000313" key="5">
    <source>
        <dbReference type="Proteomes" id="UP001219630"/>
    </source>
</evidence>
<evidence type="ECO:0000256" key="1">
    <source>
        <dbReference type="ARBA" id="ARBA00023125"/>
    </source>
</evidence>
<proteinExistence type="predicted"/>
<evidence type="ECO:0000313" key="4">
    <source>
        <dbReference type="EMBL" id="WFN55960.1"/>
    </source>
</evidence>
<keyword evidence="2" id="KW-0233">DNA recombination</keyword>
<reference evidence="4 5" key="1">
    <citation type="submission" date="2022-12" db="EMBL/GenBank/DDBJ databases">
        <title>Complete genome sequencing of Dickeya lacustris type strain LMG30899.</title>
        <authorList>
            <person name="Dobhal S."/>
            <person name="Arizala D."/>
            <person name="Arif M."/>
        </authorList>
    </citation>
    <scope>NUCLEOTIDE SEQUENCE [LARGE SCALE GENOMIC DNA]</scope>
    <source>
        <strain evidence="4 5">LMG30899</strain>
    </source>
</reference>
<gene>
    <name evidence="4" type="ORF">O1Q98_01105</name>
</gene>
<evidence type="ECO:0000259" key="3">
    <source>
        <dbReference type="Pfam" id="PF07825"/>
    </source>
</evidence>
<organism evidence="4 5">
    <name type="scientific">Dickeya lacustris</name>
    <dbReference type="NCBI Taxonomy" id="2259638"/>
    <lineage>
        <taxon>Bacteria</taxon>
        <taxon>Pseudomonadati</taxon>
        <taxon>Pseudomonadota</taxon>
        <taxon>Gammaproteobacteria</taxon>
        <taxon>Enterobacterales</taxon>
        <taxon>Pectobacteriaceae</taxon>
        <taxon>Dickeya</taxon>
    </lineage>
</organism>
<keyword evidence="1" id="KW-0238">DNA-binding</keyword>
<feature type="domain" description="Excisionase-like" evidence="3">
    <location>
        <begin position="5"/>
        <end position="85"/>
    </location>
</feature>
<dbReference type="Proteomes" id="UP001219630">
    <property type="component" value="Chromosome"/>
</dbReference>
<dbReference type="EMBL" id="CP114280">
    <property type="protein sequence ID" value="WFN55960.1"/>
    <property type="molecule type" value="Genomic_DNA"/>
</dbReference>
<accession>A0ABY8G7S4</accession>
<sequence>MTKLLTLEEWREQKYSGNPPTIQTLQRWARAGKIYPAPEKHGREYRVTEDAIYINPKSFSLAKKMIQGDPALSPLIGKIIHGEKADKV</sequence>